<protein>
    <submittedName>
        <fullName evidence="1">Uncharacterized protein</fullName>
    </submittedName>
</protein>
<dbReference type="EMBL" id="BRXW01000157">
    <property type="protein sequence ID" value="GMI11054.1"/>
    <property type="molecule type" value="Genomic_DNA"/>
</dbReference>
<evidence type="ECO:0000313" key="2">
    <source>
        <dbReference type="Proteomes" id="UP001165122"/>
    </source>
</evidence>
<keyword evidence="2" id="KW-1185">Reference proteome</keyword>
<organism evidence="1 2">
    <name type="scientific">Triparma laevis f. longispina</name>
    <dbReference type="NCBI Taxonomy" id="1714387"/>
    <lineage>
        <taxon>Eukaryota</taxon>
        <taxon>Sar</taxon>
        <taxon>Stramenopiles</taxon>
        <taxon>Ochrophyta</taxon>
        <taxon>Bolidophyceae</taxon>
        <taxon>Parmales</taxon>
        <taxon>Triparmaceae</taxon>
        <taxon>Triparma</taxon>
    </lineage>
</organism>
<reference evidence="2" key="1">
    <citation type="journal article" date="2023" name="Commun. Biol.">
        <title>Genome analysis of Parmales, the sister group of diatoms, reveals the evolutionary specialization of diatoms from phago-mixotrophs to photoautotrophs.</title>
        <authorList>
            <person name="Ban H."/>
            <person name="Sato S."/>
            <person name="Yoshikawa S."/>
            <person name="Yamada K."/>
            <person name="Nakamura Y."/>
            <person name="Ichinomiya M."/>
            <person name="Sato N."/>
            <person name="Blanc-Mathieu R."/>
            <person name="Endo H."/>
            <person name="Kuwata A."/>
            <person name="Ogata H."/>
        </authorList>
    </citation>
    <scope>NUCLEOTIDE SEQUENCE [LARGE SCALE GENOMIC DNA]</scope>
    <source>
        <strain evidence="2">NIES 3700</strain>
    </source>
</reference>
<dbReference type="AlphaFoldDB" id="A0A9W7FFC1"/>
<dbReference type="Proteomes" id="UP001165122">
    <property type="component" value="Unassembled WGS sequence"/>
</dbReference>
<dbReference type="OrthoDB" id="200567at2759"/>
<sequence>MRRTHISPQLKIIYHPMMHTCCALLYALFLTQFAIRVNAFHTPELPLHAHSLTTLRSTLTPSPSDAVTTFNGDYPSGAQFEFAEALKFLLPLTPEHEVTLSEMEATFKHLDAELVRQSCSEPAEEVIDELWRTIKLMYNGSSRLSALASRQTKKAKRSPSRLRMYASVLSFLNPSSPSSKTCNLNDLKTSKAALQNFIESDDAKIQVVVQLDKAIRGVEEGGLEVNDSIVKAWEERESLARERLG</sequence>
<proteinExistence type="predicted"/>
<evidence type="ECO:0000313" key="1">
    <source>
        <dbReference type="EMBL" id="GMI11054.1"/>
    </source>
</evidence>
<comment type="caution">
    <text evidence="1">The sequence shown here is derived from an EMBL/GenBank/DDBJ whole genome shotgun (WGS) entry which is preliminary data.</text>
</comment>
<name>A0A9W7FFC1_9STRA</name>
<gene>
    <name evidence="1" type="ORF">TrLO_g10691</name>
</gene>
<accession>A0A9W7FFC1</accession>